<gene>
    <name evidence="3" type="ORF">TrST_g9280</name>
</gene>
<protein>
    <recommendedName>
        <fullName evidence="2">SAYSvFN domain-containing protein</fullName>
    </recommendedName>
</protein>
<feature type="domain" description="SAYSvFN" evidence="2">
    <location>
        <begin position="2"/>
        <end position="48"/>
    </location>
</feature>
<feature type="region of interest" description="Disordered" evidence="1">
    <location>
        <begin position="52"/>
        <end position="86"/>
    </location>
</feature>
<evidence type="ECO:0000313" key="4">
    <source>
        <dbReference type="Proteomes" id="UP001165085"/>
    </source>
</evidence>
<dbReference type="OrthoDB" id="71310at2759"/>
<accession>A0A9W7A8M7</accession>
<evidence type="ECO:0000259" key="2">
    <source>
        <dbReference type="Pfam" id="PF10260"/>
    </source>
</evidence>
<comment type="caution">
    <text evidence="3">The sequence shown here is derived from an EMBL/GenBank/DDBJ whole genome shotgun (WGS) entry which is preliminary data.</text>
</comment>
<evidence type="ECO:0000256" key="1">
    <source>
        <dbReference type="SAM" id="MobiDB-lite"/>
    </source>
</evidence>
<name>A0A9W7A8M7_9STRA</name>
<dbReference type="EMBL" id="BRXY01000089">
    <property type="protein sequence ID" value="GMH63909.1"/>
    <property type="molecule type" value="Genomic_DNA"/>
</dbReference>
<reference evidence="4" key="1">
    <citation type="journal article" date="2023" name="Commun. Biol.">
        <title>Genome analysis of Parmales, the sister group of diatoms, reveals the evolutionary specialization of diatoms from phago-mixotrophs to photoautotrophs.</title>
        <authorList>
            <person name="Ban H."/>
            <person name="Sato S."/>
            <person name="Yoshikawa S."/>
            <person name="Yamada K."/>
            <person name="Nakamura Y."/>
            <person name="Ichinomiya M."/>
            <person name="Sato N."/>
            <person name="Blanc-Mathieu R."/>
            <person name="Endo H."/>
            <person name="Kuwata A."/>
            <person name="Ogata H."/>
        </authorList>
    </citation>
    <scope>NUCLEOTIDE SEQUENCE [LARGE SCALE GENOMIC DNA]</scope>
    <source>
        <strain evidence="4">NIES 3701</strain>
    </source>
</reference>
<dbReference type="Proteomes" id="UP001165085">
    <property type="component" value="Unassembled WGS sequence"/>
</dbReference>
<feature type="compositionally biased region" description="Polar residues" evidence="1">
    <location>
        <begin position="53"/>
        <end position="62"/>
    </location>
</feature>
<evidence type="ECO:0000313" key="3">
    <source>
        <dbReference type="EMBL" id="GMH63909.1"/>
    </source>
</evidence>
<dbReference type="InterPro" id="IPR019387">
    <property type="entry name" value="SAYSvFN_dom"/>
</dbReference>
<sequence length="100" mass="11395">MALFYLLFTYGFRDKWSSEQTPSAYSVFNKNHREIAGTLSARKIDAQLRHANEVQQQSSSNIEGVKIQEPPSPIDEDERLKRRAAQAEAAASRIEKLKQT</sequence>
<organism evidence="3 4">
    <name type="scientific">Triparma strigata</name>
    <dbReference type="NCBI Taxonomy" id="1606541"/>
    <lineage>
        <taxon>Eukaryota</taxon>
        <taxon>Sar</taxon>
        <taxon>Stramenopiles</taxon>
        <taxon>Ochrophyta</taxon>
        <taxon>Bolidophyceae</taxon>
        <taxon>Parmales</taxon>
        <taxon>Triparmaceae</taxon>
        <taxon>Triparma</taxon>
    </lineage>
</organism>
<keyword evidence="4" id="KW-1185">Reference proteome</keyword>
<dbReference type="AlphaFoldDB" id="A0A9W7A8M7"/>
<dbReference type="Pfam" id="PF10260">
    <property type="entry name" value="SAYSvFN"/>
    <property type="match status" value="1"/>
</dbReference>
<proteinExistence type="predicted"/>